<dbReference type="PRINTS" id="PR00455">
    <property type="entry name" value="HTHTETR"/>
</dbReference>
<evidence type="ECO:0000256" key="3">
    <source>
        <dbReference type="ARBA" id="ARBA00023125"/>
    </source>
</evidence>
<evidence type="ECO:0000256" key="4">
    <source>
        <dbReference type="ARBA" id="ARBA00023163"/>
    </source>
</evidence>
<gene>
    <name evidence="7" type="ORF">Afil01_41080</name>
</gene>
<dbReference type="RefSeq" id="WP_285664422.1">
    <property type="nucleotide sequence ID" value="NZ_BSTX01000002.1"/>
</dbReference>
<name>A0A9W6SRA2_9ACTN</name>
<dbReference type="InterPro" id="IPR050109">
    <property type="entry name" value="HTH-type_TetR-like_transc_reg"/>
</dbReference>
<reference evidence="7" key="1">
    <citation type="submission" date="2023-03" db="EMBL/GenBank/DDBJ databases">
        <title>Actinorhabdospora filicis NBRC 111898.</title>
        <authorList>
            <person name="Ichikawa N."/>
            <person name="Sato H."/>
            <person name="Tonouchi N."/>
        </authorList>
    </citation>
    <scope>NUCLEOTIDE SEQUENCE</scope>
    <source>
        <strain evidence="7">NBRC 111898</strain>
    </source>
</reference>
<evidence type="ECO:0000256" key="2">
    <source>
        <dbReference type="ARBA" id="ARBA00023015"/>
    </source>
</evidence>
<dbReference type="Proteomes" id="UP001165079">
    <property type="component" value="Unassembled WGS sequence"/>
</dbReference>
<dbReference type="Gene3D" id="1.10.357.10">
    <property type="entry name" value="Tetracycline Repressor, domain 2"/>
    <property type="match status" value="1"/>
</dbReference>
<evidence type="ECO:0000256" key="1">
    <source>
        <dbReference type="ARBA" id="ARBA00022491"/>
    </source>
</evidence>
<dbReference type="PROSITE" id="PS50977">
    <property type="entry name" value="HTH_TETR_2"/>
    <property type="match status" value="1"/>
</dbReference>
<feature type="DNA-binding region" description="H-T-H motif" evidence="5">
    <location>
        <begin position="34"/>
        <end position="53"/>
    </location>
</feature>
<evidence type="ECO:0000256" key="5">
    <source>
        <dbReference type="PROSITE-ProRule" id="PRU00335"/>
    </source>
</evidence>
<dbReference type="SUPFAM" id="SSF48498">
    <property type="entry name" value="Tetracyclin repressor-like, C-terminal domain"/>
    <property type="match status" value="1"/>
</dbReference>
<keyword evidence="3 5" id="KW-0238">DNA-binding</keyword>
<proteinExistence type="predicted"/>
<sequence length="190" mass="21072">MPRARRTTRPEARREEILEAALELFAERGYRGASLALIAERVGLTQQGLLHYFPTKERLLVEVLALRDERDTAHLWPHGGLDALPAIVELNTQRRGMVQSYTVLSADSVTEDHPARDFFTGRYERLREAVAAMVREDPGVVLPEGMSAEDAAAMLIAVMDGLQLQWLLSGGDIDMTGVVRGALALLRRSP</sequence>
<organism evidence="7 8">
    <name type="scientific">Actinorhabdospora filicis</name>
    <dbReference type="NCBI Taxonomy" id="1785913"/>
    <lineage>
        <taxon>Bacteria</taxon>
        <taxon>Bacillati</taxon>
        <taxon>Actinomycetota</taxon>
        <taxon>Actinomycetes</taxon>
        <taxon>Micromonosporales</taxon>
        <taxon>Micromonosporaceae</taxon>
        <taxon>Actinorhabdospora</taxon>
    </lineage>
</organism>
<dbReference type="InterPro" id="IPR039538">
    <property type="entry name" value="BetI_C"/>
</dbReference>
<protein>
    <submittedName>
        <fullName evidence="7">TetR family transcriptional regulator</fullName>
    </submittedName>
</protein>
<dbReference type="InterPro" id="IPR036271">
    <property type="entry name" value="Tet_transcr_reg_TetR-rel_C_sf"/>
</dbReference>
<dbReference type="InterPro" id="IPR001647">
    <property type="entry name" value="HTH_TetR"/>
</dbReference>
<keyword evidence="4" id="KW-0804">Transcription</keyword>
<accession>A0A9W6SRA2</accession>
<keyword evidence="1" id="KW-0678">Repressor</keyword>
<evidence type="ECO:0000313" key="7">
    <source>
        <dbReference type="EMBL" id="GLZ79301.1"/>
    </source>
</evidence>
<dbReference type="Pfam" id="PF13977">
    <property type="entry name" value="TetR_C_6"/>
    <property type="match status" value="1"/>
</dbReference>
<feature type="domain" description="HTH tetR-type" evidence="6">
    <location>
        <begin position="11"/>
        <end position="71"/>
    </location>
</feature>
<dbReference type="GO" id="GO:0000976">
    <property type="term" value="F:transcription cis-regulatory region binding"/>
    <property type="evidence" value="ECO:0007669"/>
    <property type="project" value="TreeGrafter"/>
</dbReference>
<dbReference type="SUPFAM" id="SSF46689">
    <property type="entry name" value="Homeodomain-like"/>
    <property type="match status" value="1"/>
</dbReference>
<dbReference type="PANTHER" id="PTHR30055:SF226">
    <property type="entry name" value="HTH-TYPE TRANSCRIPTIONAL REGULATOR PKSA"/>
    <property type="match status" value="1"/>
</dbReference>
<dbReference type="AlphaFoldDB" id="A0A9W6SRA2"/>
<dbReference type="PANTHER" id="PTHR30055">
    <property type="entry name" value="HTH-TYPE TRANSCRIPTIONAL REGULATOR RUTR"/>
    <property type="match status" value="1"/>
</dbReference>
<comment type="caution">
    <text evidence="7">The sequence shown here is derived from an EMBL/GenBank/DDBJ whole genome shotgun (WGS) entry which is preliminary data.</text>
</comment>
<evidence type="ECO:0000313" key="8">
    <source>
        <dbReference type="Proteomes" id="UP001165079"/>
    </source>
</evidence>
<keyword evidence="2" id="KW-0805">Transcription regulation</keyword>
<dbReference type="GO" id="GO:0003700">
    <property type="term" value="F:DNA-binding transcription factor activity"/>
    <property type="evidence" value="ECO:0007669"/>
    <property type="project" value="TreeGrafter"/>
</dbReference>
<dbReference type="InterPro" id="IPR009057">
    <property type="entry name" value="Homeodomain-like_sf"/>
</dbReference>
<dbReference type="EMBL" id="BSTX01000002">
    <property type="protein sequence ID" value="GLZ79301.1"/>
    <property type="molecule type" value="Genomic_DNA"/>
</dbReference>
<dbReference type="Pfam" id="PF00440">
    <property type="entry name" value="TetR_N"/>
    <property type="match status" value="1"/>
</dbReference>
<evidence type="ECO:0000259" key="6">
    <source>
        <dbReference type="PROSITE" id="PS50977"/>
    </source>
</evidence>
<keyword evidence="8" id="KW-1185">Reference proteome</keyword>